<keyword evidence="1" id="KW-0812">Transmembrane</keyword>
<keyword evidence="1" id="KW-1133">Transmembrane helix</keyword>
<proteinExistence type="predicted"/>
<evidence type="ECO:0000313" key="2">
    <source>
        <dbReference type="EMBL" id="UGN61410.1"/>
    </source>
</evidence>
<keyword evidence="2" id="KW-0496">Mitochondrion</keyword>
<dbReference type="CTD" id="4509"/>
<name>A0A9E6XQA0_9HEMI</name>
<keyword evidence="1" id="KW-0472">Membrane</keyword>
<dbReference type="GeneID" id="77419430"/>
<feature type="transmembrane region" description="Helical" evidence="1">
    <location>
        <begin position="6"/>
        <end position="31"/>
    </location>
</feature>
<evidence type="ECO:0000256" key="1">
    <source>
        <dbReference type="SAM" id="Phobius"/>
    </source>
</evidence>
<dbReference type="RefSeq" id="YP_010582964.1">
    <property type="nucleotide sequence ID" value="NC_069167.1"/>
</dbReference>
<organism evidence="2">
    <name type="scientific">Vatana ogromna</name>
    <dbReference type="NCBI Taxonomy" id="2893153"/>
    <lineage>
        <taxon>Eukaryota</taxon>
        <taxon>Metazoa</taxon>
        <taxon>Ecdysozoa</taxon>
        <taxon>Arthropoda</taxon>
        <taxon>Hexapoda</taxon>
        <taxon>Insecta</taxon>
        <taxon>Pterygota</taxon>
        <taxon>Neoptera</taxon>
        <taxon>Paraneoptera</taxon>
        <taxon>Hemiptera</taxon>
        <taxon>Auchenorrhyncha</taxon>
        <taxon>Membracoidea</taxon>
        <taxon>Cicadellidae</taxon>
        <taxon>Typhlocybinae</taxon>
        <taxon>Typhlocybini</taxon>
        <taxon>Vatana</taxon>
    </lineage>
</organism>
<reference evidence="2" key="1">
    <citation type="submission" date="2020-11" db="EMBL/GenBank/DDBJ databases">
        <title>Mitogenomic phylogeny of Typhlocybinae (Hemiptera: Cicadellidae): tribal classification and character evolution.</title>
        <authorList>
            <person name="Yan B."/>
            <person name="Yang M."/>
        </authorList>
    </citation>
    <scope>NUCLEOTIDE SEQUENCE</scope>
</reference>
<dbReference type="AlphaFoldDB" id="A0A9E6XQA0"/>
<sequence length="49" mass="6341">MPQMSPMWWTTLMFMFIISFMMYMNIMYFNYNKNIKKNKKELNKLNWMW</sequence>
<gene>
    <name evidence="2" type="primary">ATP8</name>
</gene>
<dbReference type="EMBL" id="MW284830">
    <property type="protein sequence ID" value="UGN61410.1"/>
    <property type="molecule type" value="Genomic_DNA"/>
</dbReference>
<protein>
    <submittedName>
        <fullName evidence="2">ATP synthase F0 subunit 8</fullName>
    </submittedName>
</protein>
<accession>A0A9E6XQA0</accession>
<geneLocation type="mitochondrion" evidence="2"/>